<dbReference type="Proteomes" id="UP001271007">
    <property type="component" value="Unassembled WGS sequence"/>
</dbReference>
<comment type="caution">
    <text evidence="2">The sequence shown here is derived from an EMBL/GenBank/DDBJ whole genome shotgun (WGS) entry which is preliminary data.</text>
</comment>
<sequence>MAHALQCDKGCRERVQCPRSMWSSWGDQEIDHIGIGETTPGVVNAADHVTGYEMLAEMKKREEVMGIDQQFEEDKHEKNGKSNAAAANAESGENGGDEGEVKREDRDGAEGGGEVGGDDQDEGGEWSVGSVVSD</sequence>
<organism evidence="2 3">
    <name type="scientific">Extremus antarcticus</name>
    <dbReference type="NCBI Taxonomy" id="702011"/>
    <lineage>
        <taxon>Eukaryota</taxon>
        <taxon>Fungi</taxon>
        <taxon>Dikarya</taxon>
        <taxon>Ascomycota</taxon>
        <taxon>Pezizomycotina</taxon>
        <taxon>Dothideomycetes</taxon>
        <taxon>Dothideomycetidae</taxon>
        <taxon>Mycosphaerellales</taxon>
        <taxon>Extremaceae</taxon>
        <taxon>Extremus</taxon>
    </lineage>
</organism>
<accession>A0AAJ0G6S7</accession>
<name>A0AAJ0G6S7_9PEZI</name>
<proteinExistence type="predicted"/>
<evidence type="ECO:0000256" key="1">
    <source>
        <dbReference type="SAM" id="MobiDB-lite"/>
    </source>
</evidence>
<evidence type="ECO:0000313" key="2">
    <source>
        <dbReference type="EMBL" id="KAK3050159.1"/>
    </source>
</evidence>
<feature type="region of interest" description="Disordered" evidence="1">
    <location>
        <begin position="65"/>
        <end position="134"/>
    </location>
</feature>
<keyword evidence="3" id="KW-1185">Reference proteome</keyword>
<dbReference type="EMBL" id="JAWDJX010000034">
    <property type="protein sequence ID" value="KAK3050159.1"/>
    <property type="molecule type" value="Genomic_DNA"/>
</dbReference>
<dbReference type="AlphaFoldDB" id="A0AAJ0G6S7"/>
<evidence type="ECO:0000313" key="3">
    <source>
        <dbReference type="Proteomes" id="UP001271007"/>
    </source>
</evidence>
<protein>
    <submittedName>
        <fullName evidence="2">Uncharacterized protein</fullName>
    </submittedName>
</protein>
<reference evidence="2" key="1">
    <citation type="submission" date="2023-04" db="EMBL/GenBank/DDBJ databases">
        <title>Black Yeasts Isolated from many extreme environments.</title>
        <authorList>
            <person name="Coleine C."/>
            <person name="Stajich J.E."/>
            <person name="Selbmann L."/>
        </authorList>
    </citation>
    <scope>NUCLEOTIDE SEQUENCE</scope>
    <source>
        <strain evidence="2">CCFEE 5312</strain>
    </source>
</reference>
<gene>
    <name evidence="2" type="ORF">LTR09_008548</name>
</gene>
<feature type="compositionally biased region" description="Basic and acidic residues" evidence="1">
    <location>
        <begin position="99"/>
        <end position="109"/>
    </location>
</feature>
<feature type="compositionally biased region" description="Low complexity" evidence="1">
    <location>
        <begin position="81"/>
        <end position="92"/>
    </location>
</feature>